<proteinExistence type="predicted"/>
<keyword evidence="4" id="KW-0238">DNA-binding</keyword>
<evidence type="ECO:0000313" key="8">
    <source>
        <dbReference type="EMBL" id="KAK7741784.1"/>
    </source>
</evidence>
<keyword evidence="5" id="KW-0804">Transcription</keyword>
<comment type="subcellular location">
    <subcellularLocation>
        <location evidence="1">Nucleus</location>
    </subcellularLocation>
</comment>
<keyword evidence="6" id="KW-0539">Nucleus</keyword>
<organism evidence="8 9">
    <name type="scientific">Cytospora paraplurivora</name>
    <dbReference type="NCBI Taxonomy" id="2898453"/>
    <lineage>
        <taxon>Eukaryota</taxon>
        <taxon>Fungi</taxon>
        <taxon>Dikarya</taxon>
        <taxon>Ascomycota</taxon>
        <taxon>Pezizomycotina</taxon>
        <taxon>Sordariomycetes</taxon>
        <taxon>Sordariomycetidae</taxon>
        <taxon>Diaporthales</taxon>
        <taxon>Cytosporaceae</taxon>
        <taxon>Cytospora</taxon>
    </lineage>
</organism>
<keyword evidence="9" id="KW-1185">Reference proteome</keyword>
<evidence type="ECO:0000313" key="9">
    <source>
        <dbReference type="Proteomes" id="UP001320245"/>
    </source>
</evidence>
<name>A0AAN9U6Z0_9PEZI</name>
<keyword evidence="2" id="KW-0862">Zinc</keyword>
<dbReference type="EMBL" id="JAJSPL020000017">
    <property type="protein sequence ID" value="KAK7741784.1"/>
    <property type="molecule type" value="Genomic_DNA"/>
</dbReference>
<evidence type="ECO:0000256" key="3">
    <source>
        <dbReference type="ARBA" id="ARBA00023015"/>
    </source>
</evidence>
<reference evidence="8 9" key="1">
    <citation type="journal article" date="2023" name="PLoS ONE">
        <title>Cytospora paraplurivora sp. nov. isolated from orchards with fruit tree decline syndrome in Ontario, Canada.</title>
        <authorList>
            <person name="Ilyukhin E."/>
            <person name="Nguyen H.D.T."/>
            <person name="Castle A.J."/>
            <person name="Ellouze W."/>
        </authorList>
    </citation>
    <scope>NUCLEOTIDE SEQUENCE [LARGE SCALE GENOMIC DNA]</scope>
    <source>
        <strain evidence="8 9">FDS-564</strain>
    </source>
</reference>
<evidence type="ECO:0000256" key="7">
    <source>
        <dbReference type="SAM" id="MobiDB-lite"/>
    </source>
</evidence>
<dbReference type="Proteomes" id="UP001320245">
    <property type="component" value="Unassembled WGS sequence"/>
</dbReference>
<protein>
    <recommendedName>
        <fullName evidence="10">Acriflavine sensitivity control protein acr-2</fullName>
    </recommendedName>
</protein>
<dbReference type="PANTHER" id="PTHR37534:SF51">
    <property type="entry name" value="ACRIFLAVINE SENSITIVITY CONTROL PROTEIN ACR-2"/>
    <property type="match status" value="1"/>
</dbReference>
<dbReference type="GO" id="GO:0005634">
    <property type="term" value="C:nucleus"/>
    <property type="evidence" value="ECO:0007669"/>
    <property type="project" value="UniProtKB-SubCell"/>
</dbReference>
<dbReference type="Pfam" id="PF11951">
    <property type="entry name" value="Fungal_trans_2"/>
    <property type="match status" value="1"/>
</dbReference>
<evidence type="ECO:0000256" key="4">
    <source>
        <dbReference type="ARBA" id="ARBA00023125"/>
    </source>
</evidence>
<dbReference type="GO" id="GO:0045944">
    <property type="term" value="P:positive regulation of transcription by RNA polymerase II"/>
    <property type="evidence" value="ECO:0007669"/>
    <property type="project" value="TreeGrafter"/>
</dbReference>
<gene>
    <name evidence="8" type="ORF">SLS53_004848</name>
</gene>
<keyword evidence="3" id="KW-0805">Transcription regulation</keyword>
<dbReference type="InterPro" id="IPR021858">
    <property type="entry name" value="Fun_TF"/>
</dbReference>
<dbReference type="GO" id="GO:0003700">
    <property type="term" value="F:DNA-binding transcription factor activity"/>
    <property type="evidence" value="ECO:0007669"/>
    <property type="project" value="TreeGrafter"/>
</dbReference>
<evidence type="ECO:0000256" key="2">
    <source>
        <dbReference type="ARBA" id="ARBA00022833"/>
    </source>
</evidence>
<evidence type="ECO:0000256" key="1">
    <source>
        <dbReference type="ARBA" id="ARBA00004123"/>
    </source>
</evidence>
<dbReference type="AlphaFoldDB" id="A0AAN9U6Z0"/>
<sequence>MAQTCSNGDSVYRGHLSGKGSSVEGGIALNSVRPALVDPLLKDLSPRHRLYINHFSTLVCQDLVSFDQQDHSNPFRSVITLLGSFDYLREIILAVSAVHMVTLRRSHGHPYQQELIDALTAKGRAYRLLREALGGHNTTTTTTTTTTPIVFIAVVFFINFDLIDSGRGNWKTHIQAAGRLITSIQGSTATTPTPTPTPTPATPPRAIAQLADTVIADCITYQILGSVLTAPPPPPPPEDDSSATAGTLPTFTGIDIPAALQRAAAVSYGCFPPSMLDILSRAGRLAAAGGHANGAGAGAGAVVEEEAGLLMGQLRGVDARAWVYGIEGLSPRDDLEVRVAMACAHRAAICLYIVLAVPDVVRYRLGERDDGYGFVGSLAREVLFHLASVPVDHALAKGLIWPTFMAGAQAEDLASRQWCLGRMQRIWCSGPWSCPWGYVESAMDMMQRVWEARDRKLEEGDRDGMNWLQEMRATADHVLIV</sequence>
<evidence type="ECO:0000256" key="6">
    <source>
        <dbReference type="ARBA" id="ARBA00023242"/>
    </source>
</evidence>
<evidence type="ECO:0008006" key="10">
    <source>
        <dbReference type="Google" id="ProtNLM"/>
    </source>
</evidence>
<dbReference type="GO" id="GO:0000976">
    <property type="term" value="F:transcription cis-regulatory region binding"/>
    <property type="evidence" value="ECO:0007669"/>
    <property type="project" value="TreeGrafter"/>
</dbReference>
<accession>A0AAN9U6Z0</accession>
<dbReference type="PANTHER" id="PTHR37534">
    <property type="entry name" value="TRANSCRIPTIONAL ACTIVATOR PROTEIN UGA3"/>
    <property type="match status" value="1"/>
</dbReference>
<comment type="caution">
    <text evidence="8">The sequence shown here is derived from an EMBL/GenBank/DDBJ whole genome shotgun (WGS) entry which is preliminary data.</text>
</comment>
<evidence type="ECO:0000256" key="5">
    <source>
        <dbReference type="ARBA" id="ARBA00023163"/>
    </source>
</evidence>
<feature type="region of interest" description="Disordered" evidence="7">
    <location>
        <begin position="228"/>
        <end position="247"/>
    </location>
</feature>